<evidence type="ECO:0000313" key="1">
    <source>
        <dbReference type="EMBL" id="TNN70806.1"/>
    </source>
</evidence>
<protein>
    <submittedName>
        <fullName evidence="1">Uncharacterized protein</fullName>
    </submittedName>
</protein>
<name>A0A4Z2HY84_9TELE</name>
<accession>A0A4Z2HY84</accession>
<reference evidence="1 2" key="1">
    <citation type="submission" date="2019-03" db="EMBL/GenBank/DDBJ databases">
        <title>First draft genome of Liparis tanakae, snailfish: a comprehensive survey of snailfish specific genes.</title>
        <authorList>
            <person name="Kim W."/>
            <person name="Song I."/>
            <person name="Jeong J.-H."/>
            <person name="Kim D."/>
            <person name="Kim S."/>
            <person name="Ryu S."/>
            <person name="Song J.Y."/>
            <person name="Lee S.K."/>
        </authorList>
    </citation>
    <scope>NUCLEOTIDE SEQUENCE [LARGE SCALE GENOMIC DNA]</scope>
    <source>
        <tissue evidence="1">Muscle</tissue>
    </source>
</reference>
<keyword evidence="2" id="KW-1185">Reference proteome</keyword>
<gene>
    <name evidence="1" type="ORF">EYF80_018940</name>
</gene>
<comment type="caution">
    <text evidence="1">The sequence shown here is derived from an EMBL/GenBank/DDBJ whole genome shotgun (WGS) entry which is preliminary data.</text>
</comment>
<organism evidence="1 2">
    <name type="scientific">Liparis tanakae</name>
    <name type="common">Tanaka's snailfish</name>
    <dbReference type="NCBI Taxonomy" id="230148"/>
    <lineage>
        <taxon>Eukaryota</taxon>
        <taxon>Metazoa</taxon>
        <taxon>Chordata</taxon>
        <taxon>Craniata</taxon>
        <taxon>Vertebrata</taxon>
        <taxon>Euteleostomi</taxon>
        <taxon>Actinopterygii</taxon>
        <taxon>Neopterygii</taxon>
        <taxon>Teleostei</taxon>
        <taxon>Neoteleostei</taxon>
        <taxon>Acanthomorphata</taxon>
        <taxon>Eupercaria</taxon>
        <taxon>Perciformes</taxon>
        <taxon>Cottioidei</taxon>
        <taxon>Cottales</taxon>
        <taxon>Liparidae</taxon>
        <taxon>Liparis</taxon>
    </lineage>
</organism>
<evidence type="ECO:0000313" key="2">
    <source>
        <dbReference type="Proteomes" id="UP000314294"/>
    </source>
</evidence>
<dbReference type="Proteomes" id="UP000314294">
    <property type="component" value="Unassembled WGS sequence"/>
</dbReference>
<dbReference type="AlphaFoldDB" id="A0A4Z2HY84"/>
<dbReference type="EMBL" id="SRLO01000158">
    <property type="protein sequence ID" value="TNN70806.1"/>
    <property type="molecule type" value="Genomic_DNA"/>
</dbReference>
<proteinExistence type="predicted"/>
<sequence length="162" mass="17784">MSTASTGTTHPDAGLCEVGPHGYLLPRAHVRVAIPLESGLQFLQLLAEDICGASAENICFPPARFLPTDSGLEVSDTVCTSDRCLESTDRCSGCKVEAIATAVWCVEASLFPVTWWWWWWRSVFNGSLIEFIAVACASPQTFHVTALRPPIWHILTGTSMWM</sequence>